<dbReference type="Proteomes" id="UP000076420">
    <property type="component" value="Unassembled WGS sequence"/>
</dbReference>
<sequence length="393" mass="44697">MASRKNGILPQWARTVKNEIQDFLQSGNYYVTEELAKEVSVINNELDHLSLDDTFLTSSKDWQSKPGNFTPSETSHHYSGALNAINKVGANLRECKFRLSNKSINGKQENQLRELHQWAVSCLKNAQQELEPFTFDAADRIKQFGDSIGVTDRYTGYRNNLSRNTRDPFKMNTTWMDKGGELGLMNNLTRSHTTLGSPSLDQRVMSRSMRYVGEPTTQFSEFGGVPPANIGALKKQVRFGQFNPPMSFTRGYRTIDSLYPKSTAPLDGGQPRQSSVMDEVKTLNALNACAQYDKVDKLANSNPQDKKPYELTSAQEQAGINTNYPGRTEYMLRYTKPERDMGTTEFKINPSPDFSIYGRPMQTSVYHPSITEYQARYDWPSCDKIVRLPWLRN</sequence>
<reference evidence="1" key="1">
    <citation type="submission" date="2020-05" db="UniProtKB">
        <authorList>
            <consortium name="EnsemblMetazoa"/>
        </authorList>
    </citation>
    <scope>IDENTIFICATION</scope>
    <source>
        <strain evidence="1">BB02</strain>
    </source>
</reference>
<protein>
    <submittedName>
        <fullName evidence="1">Uncharacterized protein</fullName>
    </submittedName>
</protein>
<evidence type="ECO:0000313" key="2">
    <source>
        <dbReference type="Proteomes" id="UP000076420"/>
    </source>
</evidence>
<dbReference type="EnsemblMetazoa" id="BGLB039921-RA">
    <property type="protein sequence ID" value="BGLB039921-PA"/>
    <property type="gene ID" value="BGLB039921"/>
</dbReference>
<accession>A0A2C9M8Z1</accession>
<proteinExistence type="predicted"/>
<dbReference type="RefSeq" id="XP_013078452.2">
    <property type="nucleotide sequence ID" value="XM_013222998.2"/>
</dbReference>
<organism evidence="1 2">
    <name type="scientific">Biomphalaria glabrata</name>
    <name type="common">Bloodfluke planorb</name>
    <name type="synonym">Freshwater snail</name>
    <dbReference type="NCBI Taxonomy" id="6526"/>
    <lineage>
        <taxon>Eukaryota</taxon>
        <taxon>Metazoa</taxon>
        <taxon>Spiralia</taxon>
        <taxon>Lophotrochozoa</taxon>
        <taxon>Mollusca</taxon>
        <taxon>Gastropoda</taxon>
        <taxon>Heterobranchia</taxon>
        <taxon>Euthyneura</taxon>
        <taxon>Panpulmonata</taxon>
        <taxon>Hygrophila</taxon>
        <taxon>Lymnaeoidea</taxon>
        <taxon>Planorbidae</taxon>
        <taxon>Biomphalaria</taxon>
    </lineage>
</organism>
<dbReference type="OrthoDB" id="9979223at2759"/>
<dbReference type="VEuPathDB" id="VectorBase:BGLAX_037546"/>
<dbReference type="AlphaFoldDB" id="A0A2C9M8Z1"/>
<evidence type="ECO:0000313" key="1">
    <source>
        <dbReference type="EnsemblMetazoa" id="BGLB039921-PA"/>
    </source>
</evidence>
<gene>
    <name evidence="1" type="primary">106064440</name>
</gene>
<dbReference type="KEGG" id="bgt:106064440"/>
<dbReference type="VEuPathDB" id="VectorBase:BGLB039921"/>
<name>A0A2C9M8Z1_BIOGL</name>